<feature type="domain" description="SET" evidence="1">
    <location>
        <begin position="10"/>
        <end position="85"/>
    </location>
</feature>
<protein>
    <recommendedName>
        <fullName evidence="1">SET domain-containing protein</fullName>
    </recommendedName>
</protein>
<evidence type="ECO:0000259" key="1">
    <source>
        <dbReference type="Pfam" id="PF00856"/>
    </source>
</evidence>
<reference evidence="2" key="1">
    <citation type="journal article" date="2019" name="bioRxiv">
        <title>The Genome of the Zebra Mussel, Dreissena polymorpha: A Resource for Invasive Species Research.</title>
        <authorList>
            <person name="McCartney M.A."/>
            <person name="Auch B."/>
            <person name="Kono T."/>
            <person name="Mallez S."/>
            <person name="Zhang Y."/>
            <person name="Obille A."/>
            <person name="Becker A."/>
            <person name="Abrahante J.E."/>
            <person name="Garbe J."/>
            <person name="Badalamenti J.P."/>
            <person name="Herman A."/>
            <person name="Mangelson H."/>
            <person name="Liachko I."/>
            <person name="Sullivan S."/>
            <person name="Sone E.D."/>
            <person name="Koren S."/>
            <person name="Silverstein K.A.T."/>
            <person name="Beckman K.B."/>
            <person name="Gohl D.M."/>
        </authorList>
    </citation>
    <scope>NUCLEOTIDE SEQUENCE</scope>
    <source>
        <strain evidence="2">Duluth1</strain>
        <tissue evidence="2">Whole animal</tissue>
    </source>
</reference>
<dbReference type="PANTHER" id="PTHR46167">
    <property type="entry name" value="N-LYSINE METHYLTRANSFERASE KMT5A"/>
    <property type="match status" value="1"/>
</dbReference>
<proteinExistence type="predicted"/>
<reference evidence="2" key="2">
    <citation type="submission" date="2020-11" db="EMBL/GenBank/DDBJ databases">
        <authorList>
            <person name="McCartney M.A."/>
            <person name="Auch B."/>
            <person name="Kono T."/>
            <person name="Mallez S."/>
            <person name="Becker A."/>
            <person name="Gohl D.M."/>
            <person name="Silverstein K.A.T."/>
            <person name="Koren S."/>
            <person name="Bechman K.B."/>
            <person name="Herman A."/>
            <person name="Abrahante J.E."/>
            <person name="Garbe J."/>
        </authorList>
    </citation>
    <scope>NUCLEOTIDE SEQUENCE</scope>
    <source>
        <strain evidence="2">Duluth1</strain>
        <tissue evidence="2">Whole animal</tissue>
    </source>
</reference>
<dbReference type="EMBL" id="JAIWYP010000016">
    <property type="protein sequence ID" value="KAH3697597.1"/>
    <property type="molecule type" value="Genomic_DNA"/>
</dbReference>
<accession>A0A9D4BJX5</accession>
<organism evidence="2 3">
    <name type="scientific">Dreissena polymorpha</name>
    <name type="common">Zebra mussel</name>
    <name type="synonym">Mytilus polymorpha</name>
    <dbReference type="NCBI Taxonomy" id="45954"/>
    <lineage>
        <taxon>Eukaryota</taxon>
        <taxon>Metazoa</taxon>
        <taxon>Spiralia</taxon>
        <taxon>Lophotrochozoa</taxon>
        <taxon>Mollusca</taxon>
        <taxon>Bivalvia</taxon>
        <taxon>Autobranchia</taxon>
        <taxon>Heteroconchia</taxon>
        <taxon>Euheterodonta</taxon>
        <taxon>Imparidentia</taxon>
        <taxon>Neoheterodontei</taxon>
        <taxon>Myida</taxon>
        <taxon>Dreissenoidea</taxon>
        <taxon>Dreissenidae</taxon>
        <taxon>Dreissena</taxon>
    </lineage>
</organism>
<dbReference type="GO" id="GO:0005634">
    <property type="term" value="C:nucleus"/>
    <property type="evidence" value="ECO:0007669"/>
    <property type="project" value="TreeGrafter"/>
</dbReference>
<dbReference type="Gene3D" id="2.170.270.10">
    <property type="entry name" value="SET domain"/>
    <property type="match status" value="1"/>
</dbReference>
<sequence length="99" mass="11374">MKSKDLKDTNYMFFMKEGKFCIDACKECSCHSRGVFMTTHGRGLNHSRKNFNVKAKKMTLDGNTVILLVATRCINKDEELLFDYGVKTGEDGKQIDWLK</sequence>
<dbReference type="GO" id="GO:0006357">
    <property type="term" value="P:regulation of transcription by RNA polymerase II"/>
    <property type="evidence" value="ECO:0007669"/>
    <property type="project" value="TreeGrafter"/>
</dbReference>
<dbReference type="Proteomes" id="UP000828390">
    <property type="component" value="Unassembled WGS sequence"/>
</dbReference>
<dbReference type="SUPFAM" id="SSF82199">
    <property type="entry name" value="SET domain"/>
    <property type="match status" value="1"/>
</dbReference>
<dbReference type="AlphaFoldDB" id="A0A9D4BJX5"/>
<dbReference type="InterPro" id="IPR001214">
    <property type="entry name" value="SET_dom"/>
</dbReference>
<dbReference type="Pfam" id="PF00856">
    <property type="entry name" value="SET"/>
    <property type="match status" value="1"/>
</dbReference>
<dbReference type="GO" id="GO:0042799">
    <property type="term" value="F:histone H4K20 methyltransferase activity"/>
    <property type="evidence" value="ECO:0007669"/>
    <property type="project" value="TreeGrafter"/>
</dbReference>
<gene>
    <name evidence="2" type="ORF">DPMN_085100</name>
</gene>
<dbReference type="GO" id="GO:0043516">
    <property type="term" value="P:regulation of DNA damage response, signal transduction by p53 class mediator"/>
    <property type="evidence" value="ECO:0007669"/>
    <property type="project" value="TreeGrafter"/>
</dbReference>
<dbReference type="GO" id="GO:0005700">
    <property type="term" value="C:polytene chromosome"/>
    <property type="evidence" value="ECO:0007669"/>
    <property type="project" value="TreeGrafter"/>
</dbReference>
<evidence type="ECO:0000313" key="2">
    <source>
        <dbReference type="EMBL" id="KAH3697597.1"/>
    </source>
</evidence>
<name>A0A9D4BJX5_DREPO</name>
<dbReference type="InterPro" id="IPR051760">
    <property type="entry name" value="KMT5A"/>
</dbReference>
<keyword evidence="3" id="KW-1185">Reference proteome</keyword>
<dbReference type="InterPro" id="IPR046341">
    <property type="entry name" value="SET_dom_sf"/>
</dbReference>
<evidence type="ECO:0000313" key="3">
    <source>
        <dbReference type="Proteomes" id="UP000828390"/>
    </source>
</evidence>
<comment type="caution">
    <text evidence="2">The sequence shown here is derived from an EMBL/GenBank/DDBJ whole genome shotgun (WGS) entry which is preliminary data.</text>
</comment>
<dbReference type="PANTHER" id="PTHR46167:SF1">
    <property type="entry name" value="N-LYSINE METHYLTRANSFERASE KMT5A"/>
    <property type="match status" value="1"/>
</dbReference>